<sequence>MDLAAAGLGSAHGSVVLDHGPGVAGEVSAAAAEAGHHVEERLEAVPAGDARGDRLVGRGPPRERGRPAFGAAATQHKVVLLANLRRECETAIGPRRATSGATVPDRAVPLDDIVGTPELLVGHAHDCFCRGDLGVEQRVAVRVRVVGRGRRRVPDVRAQNQQRWTILDSHRTAYRCLEGIEILGDLAEIFDVPSVGLEPAYRVVGQRELGGAVDRDVVVVVDHDEPTQALEPGERRSLVADAFRQAAVAGDRERVVITDLGPEALAHRALGHGHANRVREPLTERTRGYLDPRRVVHLGVAGGGRTPLAERAKVIELEPVPVEVQHRIEQDRRVTCGEHEPIAIRPLRIGGVVAHDA</sequence>
<organism evidence="2">
    <name type="scientific">freshwater metagenome</name>
    <dbReference type="NCBI Taxonomy" id="449393"/>
    <lineage>
        <taxon>unclassified sequences</taxon>
        <taxon>metagenomes</taxon>
        <taxon>ecological metagenomes</taxon>
    </lineage>
</organism>
<protein>
    <submittedName>
        <fullName evidence="2">Unannotated protein</fullName>
    </submittedName>
</protein>
<feature type="compositionally biased region" description="Basic and acidic residues" evidence="1">
    <location>
        <begin position="50"/>
        <end position="66"/>
    </location>
</feature>
<dbReference type="EMBL" id="CAFABA010000106">
    <property type="protein sequence ID" value="CAB4834880.1"/>
    <property type="molecule type" value="Genomic_DNA"/>
</dbReference>
<dbReference type="AlphaFoldDB" id="A0A6J7AQR4"/>
<proteinExistence type="predicted"/>
<accession>A0A6J7AQR4</accession>
<evidence type="ECO:0000256" key="1">
    <source>
        <dbReference type="SAM" id="MobiDB-lite"/>
    </source>
</evidence>
<reference evidence="2" key="1">
    <citation type="submission" date="2020-05" db="EMBL/GenBank/DDBJ databases">
        <authorList>
            <person name="Chiriac C."/>
            <person name="Salcher M."/>
            <person name="Ghai R."/>
            <person name="Kavagutti S V."/>
        </authorList>
    </citation>
    <scope>NUCLEOTIDE SEQUENCE</scope>
</reference>
<gene>
    <name evidence="2" type="ORF">UFOPK3139_02233</name>
</gene>
<evidence type="ECO:0000313" key="2">
    <source>
        <dbReference type="EMBL" id="CAB4834880.1"/>
    </source>
</evidence>
<name>A0A6J7AQR4_9ZZZZ</name>
<feature type="region of interest" description="Disordered" evidence="1">
    <location>
        <begin position="40"/>
        <end position="69"/>
    </location>
</feature>